<dbReference type="Gene3D" id="1.10.238.10">
    <property type="entry name" value="EF-hand"/>
    <property type="match status" value="1"/>
</dbReference>
<evidence type="ECO:0000259" key="2">
    <source>
        <dbReference type="PROSITE" id="PS50222"/>
    </source>
</evidence>
<dbReference type="InterPro" id="IPR011992">
    <property type="entry name" value="EF-hand-dom_pair"/>
</dbReference>
<proteinExistence type="predicted"/>
<protein>
    <submittedName>
        <fullName evidence="3">Calexcitin-1</fullName>
    </submittedName>
</protein>
<sequence length="305" mass="35002">MRSVKQLLSVNAVVRLVSVEHAGKGGSTREHATGHTCSTRQSTGLVVAKFHFGILCFLAFSCHLNLVKSVFISSVEHLAMPSNEENAFSDVHPFLLSKWKSIFITFFDSNNSKEIDWSDFYLITKRVGDLYGVDSEQMRLTRKRMQPLWDGLVELADLNKDEKIQLSEWVDFLKRCENGQSAEMRWIQEYMNFVFQLFDVSCLSFFFCSFQQKPYSALSSLEHHNLSIIFVGDGKIDFPEYVDGMKTYGVAEHTARRAFSLITDACNHDHAKAFFDKATFNNLWKQYFFSKDKLATGNHLFGMVE</sequence>
<keyword evidence="1" id="KW-0106">Calcium</keyword>
<comment type="caution">
    <text evidence="3">The sequence shown here is derived from an EMBL/GenBank/DDBJ whole genome shotgun (WGS) entry which is preliminary data.</text>
</comment>
<keyword evidence="4" id="KW-1185">Reference proteome</keyword>
<dbReference type="EMBL" id="JYDO01000094">
    <property type="protein sequence ID" value="KRZ71542.1"/>
    <property type="molecule type" value="Genomic_DNA"/>
</dbReference>
<dbReference type="InterPro" id="IPR002048">
    <property type="entry name" value="EF_hand_dom"/>
</dbReference>
<evidence type="ECO:0000313" key="3">
    <source>
        <dbReference type="EMBL" id="KRZ71542.1"/>
    </source>
</evidence>
<dbReference type="Proteomes" id="UP000054843">
    <property type="component" value="Unassembled WGS sequence"/>
</dbReference>
<dbReference type="SUPFAM" id="SSF47473">
    <property type="entry name" value="EF-hand"/>
    <property type="match status" value="1"/>
</dbReference>
<dbReference type="OrthoDB" id="9974725at2759"/>
<organism evidence="3 4">
    <name type="scientific">Trichinella papuae</name>
    <dbReference type="NCBI Taxonomy" id="268474"/>
    <lineage>
        <taxon>Eukaryota</taxon>
        <taxon>Metazoa</taxon>
        <taxon>Ecdysozoa</taxon>
        <taxon>Nematoda</taxon>
        <taxon>Enoplea</taxon>
        <taxon>Dorylaimia</taxon>
        <taxon>Trichinellida</taxon>
        <taxon>Trichinellidae</taxon>
        <taxon>Trichinella</taxon>
    </lineage>
</organism>
<dbReference type="STRING" id="268474.A0A0V1MI82"/>
<dbReference type="GO" id="GO:0005509">
    <property type="term" value="F:calcium ion binding"/>
    <property type="evidence" value="ECO:0007669"/>
    <property type="project" value="InterPro"/>
</dbReference>
<evidence type="ECO:0000313" key="4">
    <source>
        <dbReference type="Proteomes" id="UP000054843"/>
    </source>
</evidence>
<feature type="domain" description="EF-hand" evidence="2">
    <location>
        <begin position="232"/>
        <end position="251"/>
    </location>
</feature>
<accession>A0A0V1MI82</accession>
<dbReference type="PROSITE" id="PS50222">
    <property type="entry name" value="EF_HAND_2"/>
    <property type="match status" value="1"/>
</dbReference>
<gene>
    <name evidence="3" type="primary">cex-1</name>
    <name evidence="3" type="ORF">T10_8318</name>
</gene>
<name>A0A0V1MI82_9BILA</name>
<dbReference type="InterPro" id="IPR018247">
    <property type="entry name" value="EF_Hand_1_Ca_BS"/>
</dbReference>
<dbReference type="AlphaFoldDB" id="A0A0V1MI82"/>
<reference evidence="3 4" key="1">
    <citation type="submission" date="2015-01" db="EMBL/GenBank/DDBJ databases">
        <title>Evolution of Trichinella species and genotypes.</title>
        <authorList>
            <person name="Korhonen P.K."/>
            <person name="Edoardo P."/>
            <person name="Giuseppe L.R."/>
            <person name="Gasser R.B."/>
        </authorList>
    </citation>
    <scope>NUCLEOTIDE SEQUENCE [LARGE SCALE GENOMIC DNA]</scope>
    <source>
        <strain evidence="3">ISS1980</strain>
    </source>
</reference>
<dbReference type="PROSITE" id="PS00018">
    <property type="entry name" value="EF_HAND_1"/>
    <property type="match status" value="1"/>
</dbReference>
<evidence type="ECO:0000256" key="1">
    <source>
        <dbReference type="ARBA" id="ARBA00022837"/>
    </source>
</evidence>